<proteinExistence type="predicted"/>
<gene>
    <name evidence="2" type="ORF">AbraCBS73388_004400</name>
</gene>
<name>A0A9W5YLN9_9EURO</name>
<evidence type="ECO:0000256" key="1">
    <source>
        <dbReference type="SAM" id="MobiDB-lite"/>
    </source>
</evidence>
<dbReference type="PANTHER" id="PTHR31630:SF7">
    <property type="entry name" value="PHYTANOYL-COA DIOXYGENASE"/>
    <property type="match status" value="1"/>
</dbReference>
<dbReference type="InterPro" id="IPR008775">
    <property type="entry name" value="Phytyl_CoA_dOase-like"/>
</dbReference>
<reference evidence="2" key="1">
    <citation type="submission" date="2022-07" db="EMBL/GenBank/DDBJ databases">
        <title>Taxonomy of Aspergillus series Nigri: significant species reduction supported by multi-species coalescent approaches.</title>
        <authorList>
            <person name="Bian C."/>
            <person name="Kusuya Y."/>
            <person name="Sklenar F."/>
            <person name="D'hooge E."/>
            <person name="Yaguchi T."/>
            <person name="Takahashi H."/>
            <person name="Hubka V."/>
        </authorList>
    </citation>
    <scope>NUCLEOTIDE SEQUENCE</scope>
    <source>
        <strain evidence="2">CBS 733.88</strain>
    </source>
</reference>
<dbReference type="Proteomes" id="UP001143548">
    <property type="component" value="Unassembled WGS sequence"/>
</dbReference>
<protein>
    <recommendedName>
        <fullName evidence="4">Phytanoyl-CoA dioxygenase</fullName>
    </recommendedName>
</protein>
<dbReference type="EMBL" id="BROQ01000020">
    <property type="protein sequence ID" value="GKZ19589.1"/>
    <property type="molecule type" value="Genomic_DNA"/>
</dbReference>
<evidence type="ECO:0000313" key="3">
    <source>
        <dbReference type="Proteomes" id="UP001143548"/>
    </source>
</evidence>
<evidence type="ECO:0000313" key="2">
    <source>
        <dbReference type="EMBL" id="GKZ19589.1"/>
    </source>
</evidence>
<evidence type="ECO:0008006" key="4">
    <source>
        <dbReference type="Google" id="ProtNLM"/>
    </source>
</evidence>
<organism evidence="2 3">
    <name type="scientific">Aspergillus brasiliensis</name>
    <dbReference type="NCBI Taxonomy" id="319629"/>
    <lineage>
        <taxon>Eukaryota</taxon>
        <taxon>Fungi</taxon>
        <taxon>Dikarya</taxon>
        <taxon>Ascomycota</taxon>
        <taxon>Pezizomycotina</taxon>
        <taxon>Eurotiomycetes</taxon>
        <taxon>Eurotiomycetidae</taxon>
        <taxon>Eurotiales</taxon>
        <taxon>Aspergillaceae</taxon>
        <taxon>Aspergillus</taxon>
        <taxon>Aspergillus subgen. Circumdati</taxon>
    </lineage>
</organism>
<dbReference type="SUPFAM" id="SSF51197">
    <property type="entry name" value="Clavaminate synthase-like"/>
    <property type="match status" value="1"/>
</dbReference>
<dbReference type="Pfam" id="PF05721">
    <property type="entry name" value="PhyH"/>
    <property type="match status" value="1"/>
</dbReference>
<comment type="caution">
    <text evidence="2">The sequence shown here is derived from an EMBL/GenBank/DDBJ whole genome shotgun (WGS) entry which is preliminary data.</text>
</comment>
<dbReference type="PANTHER" id="PTHR31630">
    <property type="entry name" value="PHYTANOYL-COA DIOXYGENASE-RELATED-RELATED"/>
    <property type="match status" value="1"/>
</dbReference>
<dbReference type="AlphaFoldDB" id="A0A9W5YLN9"/>
<accession>A0A9W5YLN9</accession>
<feature type="region of interest" description="Disordered" evidence="1">
    <location>
        <begin position="1"/>
        <end position="36"/>
    </location>
</feature>
<sequence>MVFSATTDPRSSSRGAPSPPSPNKLGHSRRNIPLTIRERNDNLTKILSYEDKYELQSSKDLINSTPNIDIITYTKQYHINKVSNTKMSTTTTTTTTTITAEQPSQGHGQNRMLLDGKPTNYGDFRDALNRDGYAVIKGAIPLDRANGYADAFYSYMEGFNLGYNRHDPSTVRRAKLPVLNEKGMILDYGVTHEQWVWDIRGEEGVVDAFKKVYDDEDLIVSFDVVNVGFANREDLPENKPWPHQDQDPTKPGFRCLQGLVNLLPNGPNDGGLIVCKGGHALSEQFHIEMANEERIPAWTPEWFGFTDAGMKWLADHGLEWEKVCAEPGDLIVWDSRTPHYNVAPTGGVDRLAVYTCFMPVAEVEKEDLVRKKGAFERRLGTTHWPHAKHVSKTNIAMRDGKPCPVARERPVQEPVLSERVYKLTGIPYLERMEQVAA</sequence>
<dbReference type="Gene3D" id="2.60.120.620">
    <property type="entry name" value="q2cbj1_9rhob like domain"/>
    <property type="match status" value="1"/>
</dbReference>